<evidence type="ECO:0000256" key="7">
    <source>
        <dbReference type="ARBA" id="ARBA00023242"/>
    </source>
</evidence>
<dbReference type="FunFam" id="1.10.10.10:FF:000211">
    <property type="entry name" value="Regulatory factor X, 6"/>
    <property type="match status" value="1"/>
</dbReference>
<dbReference type="GO" id="GO:0030154">
    <property type="term" value="P:cell differentiation"/>
    <property type="evidence" value="ECO:0007669"/>
    <property type="project" value="UniProtKB-KW"/>
</dbReference>
<dbReference type="GO" id="GO:0000978">
    <property type="term" value="F:RNA polymerase II cis-regulatory region sequence-specific DNA binding"/>
    <property type="evidence" value="ECO:0007669"/>
    <property type="project" value="TreeGrafter"/>
</dbReference>
<dbReference type="InterPro" id="IPR036390">
    <property type="entry name" value="WH_DNA-bd_sf"/>
</dbReference>
<dbReference type="EMBL" id="MRZV01000013">
    <property type="protein sequence ID" value="PIK62356.1"/>
    <property type="molecule type" value="Genomic_DNA"/>
</dbReference>
<keyword evidence="3" id="KW-0221">Differentiation</keyword>
<evidence type="ECO:0000256" key="9">
    <source>
        <dbReference type="ARBA" id="ARBA00077088"/>
    </source>
</evidence>
<proteinExistence type="predicted"/>
<feature type="compositionally biased region" description="Basic and acidic residues" evidence="10">
    <location>
        <begin position="92"/>
        <end position="109"/>
    </location>
</feature>
<dbReference type="PANTHER" id="PTHR12619:SF28">
    <property type="entry name" value="DNA-BINDING PROTEIN RFX6"/>
    <property type="match status" value="1"/>
</dbReference>
<keyword evidence="7" id="KW-0539">Nucleus</keyword>
<dbReference type="InterPro" id="IPR039779">
    <property type="entry name" value="RFX-like"/>
</dbReference>
<dbReference type="SUPFAM" id="SSF46785">
    <property type="entry name" value="Winged helix' DNA-binding domain"/>
    <property type="match status" value="1"/>
</dbReference>
<feature type="compositionally biased region" description="Acidic residues" evidence="10">
    <location>
        <begin position="79"/>
        <end position="91"/>
    </location>
</feature>
<dbReference type="AlphaFoldDB" id="A0A2G8LQ13"/>
<protein>
    <recommendedName>
        <fullName evidence="8">DNA-binding protein RFX6</fullName>
    </recommendedName>
    <alternativeName>
        <fullName evidence="9">Regulatory factor X 6</fullName>
    </alternativeName>
</protein>
<evidence type="ECO:0000256" key="1">
    <source>
        <dbReference type="ARBA" id="ARBA00004123"/>
    </source>
</evidence>
<name>A0A2G8LQ13_STIJA</name>
<feature type="domain" description="RFX-type winged-helix" evidence="11">
    <location>
        <begin position="134"/>
        <end position="209"/>
    </location>
</feature>
<evidence type="ECO:0000256" key="2">
    <source>
        <dbReference type="ARBA" id="ARBA00022473"/>
    </source>
</evidence>
<keyword evidence="5 12" id="KW-0238">DNA-binding</keyword>
<reference evidence="12 13" key="1">
    <citation type="journal article" date="2017" name="PLoS Biol.">
        <title>The sea cucumber genome provides insights into morphological evolution and visceral regeneration.</title>
        <authorList>
            <person name="Zhang X."/>
            <person name="Sun L."/>
            <person name="Yuan J."/>
            <person name="Sun Y."/>
            <person name="Gao Y."/>
            <person name="Zhang L."/>
            <person name="Li S."/>
            <person name="Dai H."/>
            <person name="Hamel J.F."/>
            <person name="Liu C."/>
            <person name="Yu Y."/>
            <person name="Liu S."/>
            <person name="Lin W."/>
            <person name="Guo K."/>
            <person name="Jin S."/>
            <person name="Xu P."/>
            <person name="Storey K.B."/>
            <person name="Huan P."/>
            <person name="Zhang T."/>
            <person name="Zhou Y."/>
            <person name="Zhang J."/>
            <person name="Lin C."/>
            <person name="Li X."/>
            <person name="Xing L."/>
            <person name="Huo D."/>
            <person name="Sun M."/>
            <person name="Wang L."/>
            <person name="Mercier A."/>
            <person name="Li F."/>
            <person name="Yang H."/>
            <person name="Xiang J."/>
        </authorList>
    </citation>
    <scope>NUCLEOTIDE SEQUENCE [LARGE SCALE GENOMIC DNA]</scope>
    <source>
        <strain evidence="12">Shaxun</strain>
        <tissue evidence="12">Muscle</tissue>
    </source>
</reference>
<dbReference type="PROSITE" id="PS51526">
    <property type="entry name" value="RFX_DBD"/>
    <property type="match status" value="1"/>
</dbReference>
<organism evidence="12 13">
    <name type="scientific">Stichopus japonicus</name>
    <name type="common">Sea cucumber</name>
    <dbReference type="NCBI Taxonomy" id="307972"/>
    <lineage>
        <taxon>Eukaryota</taxon>
        <taxon>Metazoa</taxon>
        <taxon>Echinodermata</taxon>
        <taxon>Eleutherozoa</taxon>
        <taxon>Echinozoa</taxon>
        <taxon>Holothuroidea</taxon>
        <taxon>Aspidochirotacea</taxon>
        <taxon>Aspidochirotida</taxon>
        <taxon>Stichopodidae</taxon>
        <taxon>Apostichopus</taxon>
    </lineage>
</organism>
<keyword evidence="6" id="KW-0804">Transcription</keyword>
<feature type="region of interest" description="Disordered" evidence="10">
    <location>
        <begin position="52"/>
        <end position="120"/>
    </location>
</feature>
<evidence type="ECO:0000256" key="10">
    <source>
        <dbReference type="SAM" id="MobiDB-lite"/>
    </source>
</evidence>
<evidence type="ECO:0000259" key="11">
    <source>
        <dbReference type="PROSITE" id="PS51526"/>
    </source>
</evidence>
<keyword evidence="13" id="KW-1185">Reference proteome</keyword>
<dbReference type="GO" id="GO:0000981">
    <property type="term" value="F:DNA-binding transcription factor activity, RNA polymerase II-specific"/>
    <property type="evidence" value="ECO:0007669"/>
    <property type="project" value="TreeGrafter"/>
</dbReference>
<evidence type="ECO:0000256" key="5">
    <source>
        <dbReference type="ARBA" id="ARBA00023125"/>
    </source>
</evidence>
<gene>
    <name evidence="12" type="ORF">BSL78_00674</name>
</gene>
<comment type="caution">
    <text evidence="12">The sequence shown here is derived from an EMBL/GenBank/DDBJ whole genome shotgun (WGS) entry which is preliminary data.</text>
</comment>
<evidence type="ECO:0000313" key="12">
    <source>
        <dbReference type="EMBL" id="PIK62356.1"/>
    </source>
</evidence>
<dbReference type="Gene3D" id="1.10.10.10">
    <property type="entry name" value="Winged helix-like DNA-binding domain superfamily/Winged helix DNA-binding domain"/>
    <property type="match status" value="1"/>
</dbReference>
<dbReference type="Pfam" id="PF02257">
    <property type="entry name" value="RFX_DNA_binding"/>
    <property type="match status" value="1"/>
</dbReference>
<dbReference type="PANTHER" id="PTHR12619">
    <property type="entry name" value="RFX TRANSCRIPTION FACTOR FAMILY"/>
    <property type="match status" value="1"/>
</dbReference>
<comment type="subcellular location">
    <subcellularLocation>
        <location evidence="1">Nucleus</location>
    </subcellularLocation>
</comment>
<evidence type="ECO:0000313" key="13">
    <source>
        <dbReference type="Proteomes" id="UP000230750"/>
    </source>
</evidence>
<dbReference type="Proteomes" id="UP000230750">
    <property type="component" value="Unassembled WGS sequence"/>
</dbReference>
<keyword evidence="4" id="KW-0805">Transcription regulation</keyword>
<dbReference type="GO" id="GO:0005634">
    <property type="term" value="C:nucleus"/>
    <property type="evidence" value="ECO:0007669"/>
    <property type="project" value="UniProtKB-SubCell"/>
</dbReference>
<feature type="compositionally biased region" description="Polar residues" evidence="10">
    <location>
        <begin position="59"/>
        <end position="71"/>
    </location>
</feature>
<dbReference type="InterPro" id="IPR036388">
    <property type="entry name" value="WH-like_DNA-bd_sf"/>
</dbReference>
<keyword evidence="2" id="KW-0217">Developmental protein</keyword>
<accession>A0A2G8LQ13</accession>
<dbReference type="InterPro" id="IPR003150">
    <property type="entry name" value="DNA-bd_RFX"/>
</dbReference>
<sequence length="254" mass="29165">MRQSSYFITFESFCAYYYYSYLGTRMKTSDDDMMTSDLDILSRKRSLEDGDRSEIETFHGNSVLDNNNGSTKKSKLGNDEDNDCVQGEDLDEARSDEETKREGTMRTEEDGASSPPKKTISQMIKDKKKQTALTLQWLEENYCICEGVCLPRCILYAHYLDFCRKEQLEPACAATFGKTIRQKFPNLTTRRLGTRGHSKYHYYGIGIKETSAYYHTVYSIKGLTRGPNIQELLPVPELDLDAFGYQTVCFTIVF</sequence>
<evidence type="ECO:0000256" key="8">
    <source>
        <dbReference type="ARBA" id="ARBA00072476"/>
    </source>
</evidence>
<evidence type="ECO:0000256" key="3">
    <source>
        <dbReference type="ARBA" id="ARBA00022782"/>
    </source>
</evidence>
<evidence type="ECO:0000256" key="6">
    <source>
        <dbReference type="ARBA" id="ARBA00023163"/>
    </source>
</evidence>
<dbReference type="OrthoDB" id="10056949at2759"/>
<evidence type="ECO:0000256" key="4">
    <source>
        <dbReference type="ARBA" id="ARBA00023015"/>
    </source>
</evidence>
<dbReference type="STRING" id="307972.A0A2G8LQ13"/>